<dbReference type="AlphaFoldDB" id="A0AAV7SC12"/>
<evidence type="ECO:0000313" key="3">
    <source>
        <dbReference type="Proteomes" id="UP001066276"/>
    </source>
</evidence>
<dbReference type="EMBL" id="JANPWB010000008">
    <property type="protein sequence ID" value="KAJ1160608.1"/>
    <property type="molecule type" value="Genomic_DNA"/>
</dbReference>
<evidence type="ECO:0000256" key="1">
    <source>
        <dbReference type="SAM" id="MobiDB-lite"/>
    </source>
</evidence>
<keyword evidence="3" id="KW-1185">Reference proteome</keyword>
<comment type="caution">
    <text evidence="2">The sequence shown here is derived from an EMBL/GenBank/DDBJ whole genome shotgun (WGS) entry which is preliminary data.</text>
</comment>
<organism evidence="2 3">
    <name type="scientific">Pleurodeles waltl</name>
    <name type="common">Iberian ribbed newt</name>
    <dbReference type="NCBI Taxonomy" id="8319"/>
    <lineage>
        <taxon>Eukaryota</taxon>
        <taxon>Metazoa</taxon>
        <taxon>Chordata</taxon>
        <taxon>Craniata</taxon>
        <taxon>Vertebrata</taxon>
        <taxon>Euteleostomi</taxon>
        <taxon>Amphibia</taxon>
        <taxon>Batrachia</taxon>
        <taxon>Caudata</taxon>
        <taxon>Salamandroidea</taxon>
        <taxon>Salamandridae</taxon>
        <taxon>Pleurodelinae</taxon>
        <taxon>Pleurodeles</taxon>
    </lineage>
</organism>
<accession>A0AAV7SC12</accession>
<reference evidence="2" key="1">
    <citation type="journal article" date="2022" name="bioRxiv">
        <title>Sequencing and chromosome-scale assembly of the giantPleurodeles waltlgenome.</title>
        <authorList>
            <person name="Brown T."/>
            <person name="Elewa A."/>
            <person name="Iarovenko S."/>
            <person name="Subramanian E."/>
            <person name="Araus A.J."/>
            <person name="Petzold A."/>
            <person name="Susuki M."/>
            <person name="Suzuki K.-i.T."/>
            <person name="Hayashi T."/>
            <person name="Toyoda A."/>
            <person name="Oliveira C."/>
            <person name="Osipova E."/>
            <person name="Leigh N.D."/>
            <person name="Simon A."/>
            <person name="Yun M.H."/>
        </authorList>
    </citation>
    <scope>NUCLEOTIDE SEQUENCE</scope>
    <source>
        <strain evidence="2">20211129_DDA</strain>
        <tissue evidence="2">Liver</tissue>
    </source>
</reference>
<evidence type="ECO:0000313" key="2">
    <source>
        <dbReference type="EMBL" id="KAJ1160608.1"/>
    </source>
</evidence>
<proteinExistence type="predicted"/>
<name>A0AAV7SC12_PLEWA</name>
<gene>
    <name evidence="2" type="ORF">NDU88_001104</name>
</gene>
<feature type="region of interest" description="Disordered" evidence="1">
    <location>
        <begin position="64"/>
        <end position="86"/>
    </location>
</feature>
<sequence length="86" mass="8741">MLQRARAGLQSQVAACPLCALGSAFLSGRLGVAVLLGSPGAQGCQTRPLRMLITRLRLSPQKSNLKSLGAPAASPGTACQAPALDE</sequence>
<protein>
    <submittedName>
        <fullName evidence="2">Uncharacterized protein</fullName>
    </submittedName>
</protein>
<dbReference type="Proteomes" id="UP001066276">
    <property type="component" value="Chromosome 4_2"/>
</dbReference>